<dbReference type="InterPro" id="IPR052082">
    <property type="entry name" value="Myelin_sheath_structural"/>
</dbReference>
<organism evidence="4 5">
    <name type="scientific">Stegastes partitus</name>
    <name type="common">bicolor damselfish</name>
    <dbReference type="NCBI Taxonomy" id="144197"/>
    <lineage>
        <taxon>Eukaryota</taxon>
        <taxon>Metazoa</taxon>
        <taxon>Chordata</taxon>
        <taxon>Craniata</taxon>
        <taxon>Vertebrata</taxon>
        <taxon>Euteleostomi</taxon>
        <taxon>Actinopterygii</taxon>
        <taxon>Neopterygii</taxon>
        <taxon>Teleostei</taxon>
        <taxon>Neoteleostei</taxon>
        <taxon>Acanthomorphata</taxon>
        <taxon>Ovalentaria</taxon>
        <taxon>Pomacentridae</taxon>
        <taxon>Stegastes</taxon>
    </lineage>
</organism>
<evidence type="ECO:0000256" key="3">
    <source>
        <dbReference type="SAM" id="MobiDB-lite"/>
    </source>
</evidence>
<keyword evidence="4" id="KW-1185">Reference proteome</keyword>
<feature type="region of interest" description="Disordered" evidence="3">
    <location>
        <begin position="405"/>
        <end position="458"/>
    </location>
</feature>
<evidence type="ECO:0000313" key="4">
    <source>
        <dbReference type="Proteomes" id="UP000694891"/>
    </source>
</evidence>
<keyword evidence="2" id="KW-0539">Nucleus</keyword>
<proteinExistence type="predicted"/>
<dbReference type="PANTHER" id="PTHR23348:SF16">
    <property type="entry name" value="LEUCINE RICH REPEAT FAMILY PROTEIN"/>
    <property type="match status" value="1"/>
</dbReference>
<feature type="compositionally biased region" description="Low complexity" evidence="3">
    <location>
        <begin position="549"/>
        <end position="573"/>
    </location>
</feature>
<dbReference type="Proteomes" id="UP000694891">
    <property type="component" value="Unplaced"/>
</dbReference>
<protein>
    <submittedName>
        <fullName evidence="5">Neuroblast differentiation-associated protein AHNAK-like</fullName>
    </submittedName>
</protein>
<name>A0A9Y4JTT3_9TELE</name>
<dbReference type="RefSeq" id="XP_008278768.1">
    <property type="nucleotide sequence ID" value="XM_008280546.1"/>
</dbReference>
<evidence type="ECO:0000256" key="2">
    <source>
        <dbReference type="ARBA" id="ARBA00023242"/>
    </source>
</evidence>
<dbReference type="GO" id="GO:0005634">
    <property type="term" value="C:nucleus"/>
    <property type="evidence" value="ECO:0007669"/>
    <property type="project" value="UniProtKB-SubCell"/>
</dbReference>
<dbReference type="GeneID" id="103356420"/>
<dbReference type="GO" id="GO:0043034">
    <property type="term" value="C:costamere"/>
    <property type="evidence" value="ECO:0007669"/>
    <property type="project" value="TreeGrafter"/>
</dbReference>
<evidence type="ECO:0000256" key="1">
    <source>
        <dbReference type="ARBA" id="ARBA00004123"/>
    </source>
</evidence>
<dbReference type="PANTHER" id="PTHR23348">
    <property type="entry name" value="PERIAXIN/AHNAK"/>
    <property type="match status" value="1"/>
</dbReference>
<accession>A0A9Y4JTT3</accession>
<dbReference type="GO" id="GO:0043484">
    <property type="term" value="P:regulation of RNA splicing"/>
    <property type="evidence" value="ECO:0007669"/>
    <property type="project" value="TreeGrafter"/>
</dbReference>
<comment type="subcellular location">
    <subcellularLocation>
        <location evidence="1">Nucleus</location>
    </subcellularLocation>
</comment>
<gene>
    <name evidence="5" type="primary">LOC103356420</name>
</gene>
<dbReference type="AlphaFoldDB" id="A0A9Y4JTT3"/>
<sequence>MPSISVPKISMPEMDINLKGPKFGGDVDVSVPEIEGKIAAPNVDIKGPAVDFEGPKGQFEMPKFKMPSFGGSEVEGPHVDINLPKSKIDSKTPDFDISLKTPKVKGDMDVSVPKIEGDVKGIDFDKSAVTFPKFKGPKFAMKSSEVEGPESTVKTPKFSIGAKGSKTEVTLPETDASLDAPDIDINLKGKKGKFKLPKVKGKAKKPNVDIDTPALDLDLETPNIHVKGTKVKKPLFGKLHFPDVELDIKSPKVKGDASLSEGFKSPAIDLPSGSLNTDSAKVHLEGPDVKGKMPDIKTLGVKGGPEVNSSVSGGSVTGGLQYPEGTVTFPKLKVPKFGIALPQMEGQESGGKAETELAASGAMNIQSPSLSCQVSSQNIEVPSPELRHSEGKVKIKMPKLFGKSKAKGSSVGDLTGPEAELTTGGKVGKASTSSVHSGELTGGKLELEGDPGLSMTTKGKSASLDLFKKSRHRSSSLSDEGALAVSSPSAHLEAEGGDISLDLGGSKVKGKKGKLKFGTFGGFGMKSKGSYEVTLGDSEAGVEGGAGVSLPSKKSRLSSSSSSDSGSRGGFRFPRLELSVSPKK</sequence>
<reference evidence="5" key="1">
    <citation type="submission" date="2025-08" db="UniProtKB">
        <authorList>
            <consortium name="RefSeq"/>
        </authorList>
    </citation>
    <scope>IDENTIFICATION</scope>
</reference>
<evidence type="ECO:0000313" key="5">
    <source>
        <dbReference type="RefSeq" id="XP_008278768.1"/>
    </source>
</evidence>
<feature type="region of interest" description="Disordered" evidence="3">
    <location>
        <begin position="537"/>
        <end position="584"/>
    </location>
</feature>